<dbReference type="Pfam" id="PF01957">
    <property type="entry name" value="NfeD"/>
    <property type="match status" value="1"/>
</dbReference>
<evidence type="ECO:0000256" key="1">
    <source>
        <dbReference type="ARBA" id="ARBA00004141"/>
    </source>
</evidence>
<accession>A0A1T2XDJ4</accession>
<keyword evidence="3 5" id="KW-1133">Transmembrane helix</keyword>
<evidence type="ECO:0000313" key="7">
    <source>
        <dbReference type="EMBL" id="OPA77683.1"/>
    </source>
</evidence>
<keyword evidence="8" id="KW-1185">Reference proteome</keyword>
<keyword evidence="2 5" id="KW-0812">Transmembrane</keyword>
<evidence type="ECO:0000256" key="3">
    <source>
        <dbReference type="ARBA" id="ARBA00022989"/>
    </source>
</evidence>
<feature type="transmembrane region" description="Helical" evidence="5">
    <location>
        <begin position="5"/>
        <end position="28"/>
    </location>
</feature>
<comment type="caution">
    <text evidence="7">The sequence shown here is derived from an EMBL/GenBank/DDBJ whole genome shotgun (WGS) entry which is preliminary data.</text>
</comment>
<dbReference type="STRING" id="1324314.BVG16_14670"/>
<gene>
    <name evidence="7" type="ORF">BVG16_14670</name>
</gene>
<evidence type="ECO:0000313" key="8">
    <source>
        <dbReference type="Proteomes" id="UP000190188"/>
    </source>
</evidence>
<dbReference type="PANTHER" id="PTHR33507:SF3">
    <property type="entry name" value="INNER MEMBRANE PROTEIN YBBJ"/>
    <property type="match status" value="1"/>
</dbReference>
<protein>
    <recommendedName>
        <fullName evidence="6">NfeD-like C-terminal domain-containing protein</fullName>
    </recommendedName>
</protein>
<dbReference type="AlphaFoldDB" id="A0A1T2XDJ4"/>
<dbReference type="SUPFAM" id="SSF141322">
    <property type="entry name" value="NfeD domain-like"/>
    <property type="match status" value="1"/>
</dbReference>
<evidence type="ECO:0000259" key="6">
    <source>
        <dbReference type="Pfam" id="PF01957"/>
    </source>
</evidence>
<reference evidence="7 8" key="1">
    <citation type="submission" date="2017-01" db="EMBL/GenBank/DDBJ databases">
        <title>Genome analysis of Paenibacillus selenitrireducens ES3-24.</title>
        <authorList>
            <person name="Xu D."/>
            <person name="Yao R."/>
            <person name="Zheng S."/>
        </authorList>
    </citation>
    <scope>NUCLEOTIDE SEQUENCE [LARGE SCALE GENOMIC DNA]</scope>
    <source>
        <strain evidence="7 8">ES3-24</strain>
    </source>
</reference>
<evidence type="ECO:0000256" key="5">
    <source>
        <dbReference type="SAM" id="Phobius"/>
    </source>
</evidence>
<proteinExistence type="predicted"/>
<dbReference type="Gene3D" id="2.40.50.140">
    <property type="entry name" value="Nucleic acid-binding proteins"/>
    <property type="match status" value="1"/>
</dbReference>
<feature type="domain" description="NfeD-like C-terminal" evidence="6">
    <location>
        <begin position="82"/>
        <end position="139"/>
    </location>
</feature>
<evidence type="ECO:0000256" key="2">
    <source>
        <dbReference type="ARBA" id="ARBA00022692"/>
    </source>
</evidence>
<dbReference type="InterPro" id="IPR012340">
    <property type="entry name" value="NA-bd_OB-fold"/>
</dbReference>
<dbReference type="RefSeq" id="WP_078499425.1">
    <property type="nucleotide sequence ID" value="NZ_MSZX01000005.1"/>
</dbReference>
<dbReference type="PANTHER" id="PTHR33507">
    <property type="entry name" value="INNER MEMBRANE PROTEIN YBBJ"/>
    <property type="match status" value="1"/>
</dbReference>
<dbReference type="GO" id="GO:0005886">
    <property type="term" value="C:plasma membrane"/>
    <property type="evidence" value="ECO:0007669"/>
    <property type="project" value="TreeGrafter"/>
</dbReference>
<keyword evidence="4 5" id="KW-0472">Membrane</keyword>
<dbReference type="OrthoDB" id="894082at2"/>
<sequence length="143" mass="15736">MEVWVIWLIVGGVLLIAEMFSLTFYMLWLALGALVAMIVALIAPTLFVLQAIAGVLAAVLLTIFTKPITRHFRASRGFKDAVDQLVGKKGVVIEPIEPGQNGIVKVGNDLWSATASEDLLKHDEVIVLRRGNTILEVEKWRGE</sequence>
<dbReference type="EMBL" id="MSZX01000005">
    <property type="protein sequence ID" value="OPA77683.1"/>
    <property type="molecule type" value="Genomic_DNA"/>
</dbReference>
<dbReference type="Proteomes" id="UP000190188">
    <property type="component" value="Unassembled WGS sequence"/>
</dbReference>
<dbReference type="InterPro" id="IPR052165">
    <property type="entry name" value="Membrane_assoc_protease"/>
</dbReference>
<name>A0A1T2XDJ4_9BACL</name>
<evidence type="ECO:0000256" key="4">
    <source>
        <dbReference type="ARBA" id="ARBA00023136"/>
    </source>
</evidence>
<dbReference type="InterPro" id="IPR002810">
    <property type="entry name" value="NfeD-like_C"/>
</dbReference>
<comment type="subcellular location">
    <subcellularLocation>
        <location evidence="1">Membrane</location>
        <topology evidence="1">Multi-pass membrane protein</topology>
    </subcellularLocation>
</comment>
<feature type="transmembrane region" description="Helical" evidence="5">
    <location>
        <begin position="34"/>
        <end position="64"/>
    </location>
</feature>
<organism evidence="7 8">
    <name type="scientific">Paenibacillus selenitireducens</name>
    <dbReference type="NCBI Taxonomy" id="1324314"/>
    <lineage>
        <taxon>Bacteria</taxon>
        <taxon>Bacillati</taxon>
        <taxon>Bacillota</taxon>
        <taxon>Bacilli</taxon>
        <taxon>Bacillales</taxon>
        <taxon>Paenibacillaceae</taxon>
        <taxon>Paenibacillus</taxon>
    </lineage>
</organism>